<evidence type="ECO:0000313" key="2">
    <source>
        <dbReference type="Proteomes" id="UP001150603"/>
    </source>
</evidence>
<accession>A0ACC1JD77</accession>
<keyword evidence="2" id="KW-1185">Reference proteome</keyword>
<evidence type="ECO:0000313" key="1">
    <source>
        <dbReference type="EMBL" id="KAJ1947976.1"/>
    </source>
</evidence>
<dbReference type="Proteomes" id="UP001150603">
    <property type="component" value="Unassembled WGS sequence"/>
</dbReference>
<organism evidence="1 2">
    <name type="scientific">Linderina macrospora</name>
    <dbReference type="NCBI Taxonomy" id="4868"/>
    <lineage>
        <taxon>Eukaryota</taxon>
        <taxon>Fungi</taxon>
        <taxon>Fungi incertae sedis</taxon>
        <taxon>Zoopagomycota</taxon>
        <taxon>Kickxellomycotina</taxon>
        <taxon>Kickxellomycetes</taxon>
        <taxon>Kickxellales</taxon>
        <taxon>Kickxellaceae</taxon>
        <taxon>Linderina</taxon>
    </lineage>
</organism>
<dbReference type="EMBL" id="JANBPW010000883">
    <property type="protein sequence ID" value="KAJ1947976.1"/>
    <property type="molecule type" value="Genomic_DNA"/>
</dbReference>
<protein>
    <submittedName>
        <fullName evidence="1">Uncharacterized protein</fullName>
    </submittedName>
</protein>
<name>A0ACC1JD77_9FUNG</name>
<comment type="caution">
    <text evidence="1">The sequence shown here is derived from an EMBL/GenBank/DDBJ whole genome shotgun (WGS) entry which is preliminary data.</text>
</comment>
<gene>
    <name evidence="1" type="ORF">FBU59_001808</name>
</gene>
<sequence>MANFRLQILSEPYVDRSGEMSARRIGVGTVYRFFLFNDMILQCTIIMNKDLKVNRIYRLATRVAPAEVTCDSELRIVDSEGILYLKGDPSDLRRWAHEINTRLET</sequence>
<proteinExistence type="predicted"/>
<reference evidence="1" key="1">
    <citation type="submission" date="2022-07" db="EMBL/GenBank/DDBJ databases">
        <title>Phylogenomic reconstructions and comparative analyses of Kickxellomycotina fungi.</title>
        <authorList>
            <person name="Reynolds N.K."/>
            <person name="Stajich J.E."/>
            <person name="Barry K."/>
            <person name="Grigoriev I.V."/>
            <person name="Crous P."/>
            <person name="Smith M.E."/>
        </authorList>
    </citation>
    <scope>NUCLEOTIDE SEQUENCE</scope>
    <source>
        <strain evidence="1">NRRL 5244</strain>
    </source>
</reference>